<dbReference type="Proteomes" id="UP000188354">
    <property type="component" value="Unassembled WGS sequence"/>
</dbReference>
<comment type="caution">
    <text evidence="2">The sequence shown here is derived from an EMBL/GenBank/DDBJ whole genome shotgun (WGS) entry which is preliminary data.</text>
</comment>
<protein>
    <submittedName>
        <fullName evidence="2">Uncharacterized protein</fullName>
    </submittedName>
</protein>
<dbReference type="PANTHER" id="PTHR36056">
    <property type="entry name" value="PROTEIN, PUTATIVE-RELATED"/>
    <property type="match status" value="1"/>
</dbReference>
<gene>
    <name evidence="2" type="ORF">TanjilG_25739</name>
</gene>
<dbReference type="Gramene" id="OIW20932">
    <property type="protein sequence ID" value="OIW20932"/>
    <property type="gene ID" value="TanjilG_25739"/>
</dbReference>
<feature type="compositionally biased region" description="Polar residues" evidence="1">
    <location>
        <begin position="22"/>
        <end position="31"/>
    </location>
</feature>
<sequence>MQPRQPRGGFYASEYRRDGNFERSNPGSKPYSQPPFRRGGFNDGDVFVEAGRLAAEYLVSQGLLPPNVLNLRLNDNCNVGGGVGVGGFRKQGESVVEGGGGRASALNRLGNNVDGGMSWRRKPGFEEFGQKGSGRRRGGFRSNGFDWGRDFRRNESWNDRYRGNMNFNDDDDDGVTGQQDEEHQQQQQEDGVGGGDVDVLQKPDSNEIVPKSEDGDGLDAETDKDGRVSGELLDSKQNSSGAEKDAYNMEMEFGESSNDLENVSGEVKEVKEKDVACADDDDENDMEKSSISKNLSVQSNDQENMSSSTVFTDLLSFCKSVKVPTRIRSSRTNKNLKADHHHDDEDEIFKDMGSLQGPDVITENESVKGPSSGDLLSEKTYDLEHTDSDIVKVEPVQDVENTKEFDTICNAEEVQPIGFQSGQDGGFMHDNGQESSATVPEYGSCSTMAEERGEKRAAEAGDMRVETKRLREWLPVLVPRTGEYFVNSNRMEIKESLVEDEISLIDKVTMSSDQESLMSSQFTQGRVKPSLKCSEEKQSLPSSFRTCDLNLIEASEVHENHVDHPILIYPPGTKAKKELPVDIGLPMSHASISGKFSTHSTSGKEIEIIDLENDSTEEEKPVENMERKTDNMFQGLEGFTNHAQSTGDINDVQDGYGLMISELLATDFPNCSSVPSDINSVHNEMDLHNGPEPLIGEDDSIYMSLGEIPLIMGDWLVTALVLQLTFEVVEIVTV</sequence>
<organism evidence="2 3">
    <name type="scientific">Lupinus angustifolius</name>
    <name type="common">Narrow-leaved blue lupine</name>
    <dbReference type="NCBI Taxonomy" id="3871"/>
    <lineage>
        <taxon>Eukaryota</taxon>
        <taxon>Viridiplantae</taxon>
        <taxon>Streptophyta</taxon>
        <taxon>Embryophyta</taxon>
        <taxon>Tracheophyta</taxon>
        <taxon>Spermatophyta</taxon>
        <taxon>Magnoliopsida</taxon>
        <taxon>eudicotyledons</taxon>
        <taxon>Gunneridae</taxon>
        <taxon>Pentapetalae</taxon>
        <taxon>rosids</taxon>
        <taxon>fabids</taxon>
        <taxon>Fabales</taxon>
        <taxon>Fabaceae</taxon>
        <taxon>Papilionoideae</taxon>
        <taxon>50 kb inversion clade</taxon>
        <taxon>genistoids sensu lato</taxon>
        <taxon>core genistoids</taxon>
        <taxon>Genisteae</taxon>
        <taxon>Lupinus</taxon>
    </lineage>
</organism>
<feature type="region of interest" description="Disordered" evidence="1">
    <location>
        <begin position="114"/>
        <end position="145"/>
    </location>
</feature>
<reference evidence="2 3" key="1">
    <citation type="journal article" date="2017" name="Plant Biotechnol. J.">
        <title>A comprehensive draft genome sequence for lupin (Lupinus angustifolius), an emerging health food: insights into plant-microbe interactions and legume evolution.</title>
        <authorList>
            <person name="Hane J.K."/>
            <person name="Ming Y."/>
            <person name="Kamphuis L.G."/>
            <person name="Nelson M.N."/>
            <person name="Garg G."/>
            <person name="Atkins C.A."/>
            <person name="Bayer P.E."/>
            <person name="Bravo A."/>
            <person name="Bringans S."/>
            <person name="Cannon S."/>
            <person name="Edwards D."/>
            <person name="Foley R."/>
            <person name="Gao L.L."/>
            <person name="Harrison M.J."/>
            <person name="Huang W."/>
            <person name="Hurgobin B."/>
            <person name="Li S."/>
            <person name="Liu C.W."/>
            <person name="McGrath A."/>
            <person name="Morahan G."/>
            <person name="Murray J."/>
            <person name="Weller J."/>
            <person name="Jian J."/>
            <person name="Singh K.B."/>
        </authorList>
    </citation>
    <scope>NUCLEOTIDE SEQUENCE [LARGE SCALE GENOMIC DNA]</scope>
    <source>
        <strain evidence="3">cv. Tanjil</strain>
        <tissue evidence="2">Whole plant</tissue>
    </source>
</reference>
<feature type="region of interest" description="Disordered" evidence="1">
    <location>
        <begin position="1"/>
        <end position="40"/>
    </location>
</feature>
<evidence type="ECO:0000256" key="1">
    <source>
        <dbReference type="SAM" id="MobiDB-lite"/>
    </source>
</evidence>
<evidence type="ECO:0000313" key="3">
    <source>
        <dbReference type="Proteomes" id="UP000188354"/>
    </source>
</evidence>
<feature type="region of interest" description="Disordered" evidence="1">
    <location>
        <begin position="159"/>
        <end position="243"/>
    </location>
</feature>
<dbReference type="AlphaFoldDB" id="A0A394DC75"/>
<feature type="compositionally biased region" description="Basic and acidic residues" evidence="1">
    <location>
        <begin position="199"/>
        <end position="214"/>
    </location>
</feature>
<accession>A0A394DC75</accession>
<evidence type="ECO:0000313" key="2">
    <source>
        <dbReference type="EMBL" id="OIW20932.1"/>
    </source>
</evidence>
<dbReference type="STRING" id="3871.A0A394DC75"/>
<dbReference type="EMBL" id="MLAU01016646">
    <property type="protein sequence ID" value="OIW20932.1"/>
    <property type="molecule type" value="Genomic_DNA"/>
</dbReference>
<proteinExistence type="predicted"/>
<dbReference type="InterPro" id="IPR040276">
    <property type="entry name" value="At4g26450-like"/>
</dbReference>
<keyword evidence="3" id="KW-1185">Reference proteome</keyword>
<dbReference type="PANTHER" id="PTHR36056:SF1">
    <property type="entry name" value="PROTEIN, PUTATIVE-RELATED"/>
    <property type="match status" value="1"/>
</dbReference>
<name>A0A394DC75_LUPAN</name>